<dbReference type="InterPro" id="IPR036046">
    <property type="entry name" value="Acylphosphatase-like_dom_sf"/>
</dbReference>
<evidence type="ECO:0000259" key="7">
    <source>
        <dbReference type="PROSITE" id="PS51160"/>
    </source>
</evidence>
<dbReference type="AlphaFoldDB" id="A0A482XIB8"/>
<dbReference type="InParanoid" id="A0A482XIB8"/>
<dbReference type="FunFam" id="3.30.70.100:FF:000011">
    <property type="entry name" value="Acylphosphatase"/>
    <property type="match status" value="1"/>
</dbReference>
<accession>A0A482XIB8</accession>
<evidence type="ECO:0000256" key="1">
    <source>
        <dbReference type="ARBA" id="ARBA00005614"/>
    </source>
</evidence>
<evidence type="ECO:0000256" key="6">
    <source>
        <dbReference type="RuleBase" id="RU004168"/>
    </source>
</evidence>
<dbReference type="InterPro" id="IPR020456">
    <property type="entry name" value="Acylphosphatase"/>
</dbReference>
<dbReference type="FunCoup" id="A0A482XIB8">
    <property type="interactions" value="446"/>
</dbReference>
<comment type="caution">
    <text evidence="8">The sequence shown here is derived from an EMBL/GenBank/DDBJ whole genome shotgun (WGS) entry which is preliminary data.</text>
</comment>
<comment type="catalytic activity">
    <reaction evidence="4 5">
        <text>an acyl phosphate + H2O = a carboxylate + phosphate + H(+)</text>
        <dbReference type="Rhea" id="RHEA:14965"/>
        <dbReference type="ChEBI" id="CHEBI:15377"/>
        <dbReference type="ChEBI" id="CHEBI:15378"/>
        <dbReference type="ChEBI" id="CHEBI:29067"/>
        <dbReference type="ChEBI" id="CHEBI:43474"/>
        <dbReference type="ChEBI" id="CHEBI:59918"/>
        <dbReference type="EC" id="3.6.1.7"/>
    </reaction>
</comment>
<keyword evidence="9" id="KW-1185">Reference proteome</keyword>
<feature type="domain" description="Acylphosphatase-like" evidence="7">
    <location>
        <begin position="6"/>
        <end position="96"/>
    </location>
</feature>
<dbReference type="PRINTS" id="PR00112">
    <property type="entry name" value="ACYLPHPHTASE"/>
</dbReference>
<dbReference type="GO" id="GO:0003998">
    <property type="term" value="F:acylphosphatase activity"/>
    <property type="evidence" value="ECO:0007669"/>
    <property type="project" value="UniProtKB-EC"/>
</dbReference>
<sequence length="96" mass="11146">MTRLKAVDFEVFGKVQGVFFRKYTEQKAKSLNLVGWCENTSHETVKGQVQGPDENIEAMKEWLRKNGSPKSRIDKAEFKNESDISSLTFTEFQIRR</sequence>
<evidence type="ECO:0000256" key="4">
    <source>
        <dbReference type="ARBA" id="ARBA00047645"/>
    </source>
</evidence>
<dbReference type="SMR" id="A0A482XIB8"/>
<dbReference type="InterPro" id="IPR001792">
    <property type="entry name" value="Acylphosphatase-like_dom"/>
</dbReference>
<reference evidence="8 9" key="1">
    <citation type="journal article" date="2017" name="Gigascience">
        <title>Genome sequence of the small brown planthopper, Laodelphax striatellus.</title>
        <authorList>
            <person name="Zhu J."/>
            <person name="Jiang F."/>
            <person name="Wang X."/>
            <person name="Yang P."/>
            <person name="Bao Y."/>
            <person name="Zhao W."/>
            <person name="Wang W."/>
            <person name="Lu H."/>
            <person name="Wang Q."/>
            <person name="Cui N."/>
            <person name="Li J."/>
            <person name="Chen X."/>
            <person name="Luo L."/>
            <person name="Yu J."/>
            <person name="Kang L."/>
            <person name="Cui F."/>
        </authorList>
    </citation>
    <scope>NUCLEOTIDE SEQUENCE [LARGE SCALE GENOMIC DNA]</scope>
    <source>
        <strain evidence="8">Lst14</strain>
    </source>
</reference>
<dbReference type="PROSITE" id="PS51160">
    <property type="entry name" value="ACYLPHOSPHATASE_3"/>
    <property type="match status" value="1"/>
</dbReference>
<dbReference type="STRING" id="195883.A0A482XIB8"/>
<dbReference type="EMBL" id="QKKF02010000">
    <property type="protein sequence ID" value="RZF45078.1"/>
    <property type="molecule type" value="Genomic_DNA"/>
</dbReference>
<feature type="active site" evidence="5">
    <location>
        <position position="39"/>
    </location>
</feature>
<evidence type="ECO:0000256" key="5">
    <source>
        <dbReference type="PROSITE-ProRule" id="PRU00520"/>
    </source>
</evidence>
<evidence type="ECO:0000313" key="9">
    <source>
        <dbReference type="Proteomes" id="UP000291343"/>
    </source>
</evidence>
<name>A0A482XIB8_LAOST</name>
<gene>
    <name evidence="8" type="ORF">LSTR_LSTR002039</name>
</gene>
<proteinExistence type="inferred from homology"/>
<dbReference type="PANTHER" id="PTHR10029">
    <property type="entry name" value="ACYLPHOSPHATASE"/>
    <property type="match status" value="1"/>
</dbReference>
<keyword evidence="3 5" id="KW-0378">Hydrolase</keyword>
<dbReference type="OrthoDB" id="7961613at2759"/>
<dbReference type="EC" id="3.6.1.7" evidence="2 5"/>
<dbReference type="SUPFAM" id="SSF54975">
    <property type="entry name" value="Acylphosphatase/BLUF domain-like"/>
    <property type="match status" value="1"/>
</dbReference>
<dbReference type="Gene3D" id="3.30.70.100">
    <property type="match status" value="1"/>
</dbReference>
<feature type="active site" evidence="5">
    <location>
        <position position="21"/>
    </location>
</feature>
<evidence type="ECO:0000313" key="8">
    <source>
        <dbReference type="EMBL" id="RZF45078.1"/>
    </source>
</evidence>
<dbReference type="Proteomes" id="UP000291343">
    <property type="component" value="Unassembled WGS sequence"/>
</dbReference>
<dbReference type="Pfam" id="PF00708">
    <property type="entry name" value="Acylphosphatase"/>
    <property type="match status" value="1"/>
</dbReference>
<comment type="similarity">
    <text evidence="1 6">Belongs to the acylphosphatase family.</text>
</comment>
<dbReference type="PANTHER" id="PTHR10029:SF3">
    <property type="entry name" value="ACYLPHOSPHATASE-RELATED"/>
    <property type="match status" value="1"/>
</dbReference>
<evidence type="ECO:0000256" key="3">
    <source>
        <dbReference type="ARBA" id="ARBA00022801"/>
    </source>
</evidence>
<dbReference type="InterPro" id="IPR017968">
    <property type="entry name" value="Acylphosphatase_CS"/>
</dbReference>
<organism evidence="8 9">
    <name type="scientific">Laodelphax striatellus</name>
    <name type="common">Small brown planthopper</name>
    <name type="synonym">Delphax striatella</name>
    <dbReference type="NCBI Taxonomy" id="195883"/>
    <lineage>
        <taxon>Eukaryota</taxon>
        <taxon>Metazoa</taxon>
        <taxon>Ecdysozoa</taxon>
        <taxon>Arthropoda</taxon>
        <taxon>Hexapoda</taxon>
        <taxon>Insecta</taxon>
        <taxon>Pterygota</taxon>
        <taxon>Neoptera</taxon>
        <taxon>Paraneoptera</taxon>
        <taxon>Hemiptera</taxon>
        <taxon>Auchenorrhyncha</taxon>
        <taxon>Fulgoroidea</taxon>
        <taxon>Delphacidae</taxon>
        <taxon>Criomorphinae</taxon>
        <taxon>Laodelphax</taxon>
    </lineage>
</organism>
<dbReference type="PROSITE" id="PS00150">
    <property type="entry name" value="ACYLPHOSPHATASE_1"/>
    <property type="match status" value="1"/>
</dbReference>
<evidence type="ECO:0000256" key="2">
    <source>
        <dbReference type="ARBA" id="ARBA00012150"/>
    </source>
</evidence>
<protein>
    <recommendedName>
        <fullName evidence="2 5">acylphosphatase</fullName>
        <ecNumber evidence="2 5">3.6.1.7</ecNumber>
    </recommendedName>
</protein>